<protein>
    <recommendedName>
        <fullName evidence="2">Nop domain-containing protein</fullName>
    </recommendedName>
</protein>
<accession>A0A9Q9CC04</accession>
<feature type="compositionally biased region" description="Basic residues" evidence="1">
    <location>
        <begin position="231"/>
        <end position="250"/>
    </location>
</feature>
<dbReference type="Gene3D" id="1.10.246.90">
    <property type="entry name" value="Nop domain"/>
    <property type="match status" value="1"/>
</dbReference>
<gene>
    <name evidence="3" type="ORF">GPU96_10g18860</name>
</gene>
<dbReference type="InterPro" id="IPR002687">
    <property type="entry name" value="Nop_dom"/>
</dbReference>
<feature type="region of interest" description="Disordered" evidence="1">
    <location>
        <begin position="228"/>
        <end position="261"/>
    </location>
</feature>
<dbReference type="Proteomes" id="UP001059546">
    <property type="component" value="Chromosome X"/>
</dbReference>
<sequence length="261" mass="30072">MDDVIQTYKENLKEIHRIKDEIKTMLFLEDDLECLDNFLSVCCVITSLNEGRKVEDIEELPHAMEIEMIITIGRSLASEERKDLISKLEKIKATTVEVDKTKNIFRTRFRYLQSLLGDELLFKLLVETGSLFLLTKAIPSEVMKYGINTYGSPLLSQHPLVTKASPKNQEKLLRKLCCKVTIAAKLDFCESNFEIDFSEQMERIFNNLENNTKQEGSILKVPLARKETRRGGIKARRKRSGSLPQKKRRFLKLDPNGDDES</sequence>
<organism evidence="3 4">
    <name type="scientific">Encephalitozoon hellem</name>
    <name type="common">Microsporidian parasite</name>
    <dbReference type="NCBI Taxonomy" id="27973"/>
    <lineage>
        <taxon>Eukaryota</taxon>
        <taxon>Fungi</taxon>
        <taxon>Fungi incertae sedis</taxon>
        <taxon>Microsporidia</taxon>
        <taxon>Unikaryonidae</taxon>
        <taxon>Encephalitozoon</taxon>
    </lineage>
</organism>
<dbReference type="SUPFAM" id="SSF89124">
    <property type="entry name" value="Nop domain"/>
    <property type="match status" value="1"/>
</dbReference>
<dbReference type="EMBL" id="CP075156">
    <property type="protein sequence ID" value="UTX44098.1"/>
    <property type="molecule type" value="Genomic_DNA"/>
</dbReference>
<dbReference type="AlphaFoldDB" id="A0A9Q9CC04"/>
<dbReference type="Pfam" id="PF01798">
    <property type="entry name" value="Nop"/>
    <property type="match status" value="1"/>
</dbReference>
<name>A0A9Q9CC04_ENCHE</name>
<dbReference type="PROSITE" id="PS51358">
    <property type="entry name" value="NOP"/>
    <property type="match status" value="1"/>
</dbReference>
<dbReference type="InterPro" id="IPR042239">
    <property type="entry name" value="Nop_C"/>
</dbReference>
<evidence type="ECO:0000259" key="2">
    <source>
        <dbReference type="PROSITE" id="PS51358"/>
    </source>
</evidence>
<evidence type="ECO:0000313" key="3">
    <source>
        <dbReference type="EMBL" id="UTX44098.1"/>
    </source>
</evidence>
<reference evidence="3" key="1">
    <citation type="submission" date="2021-05" db="EMBL/GenBank/DDBJ databases">
        <title>Encephalitozoon hellem ATCC 50604 Complete Genome.</title>
        <authorList>
            <person name="Mascarenhas dos Santos A.C."/>
            <person name="Julian A.T."/>
            <person name="Pombert J.-F."/>
        </authorList>
    </citation>
    <scope>NUCLEOTIDE SEQUENCE</scope>
    <source>
        <strain evidence="3">ATCC 50604</strain>
    </source>
</reference>
<evidence type="ECO:0000313" key="4">
    <source>
        <dbReference type="Proteomes" id="UP001059546"/>
    </source>
</evidence>
<feature type="domain" description="Nop" evidence="2">
    <location>
        <begin position="108"/>
        <end position="210"/>
    </location>
</feature>
<evidence type="ECO:0000256" key="1">
    <source>
        <dbReference type="SAM" id="MobiDB-lite"/>
    </source>
</evidence>
<proteinExistence type="predicted"/>
<dbReference type="InterPro" id="IPR036070">
    <property type="entry name" value="Nop_dom_sf"/>
</dbReference>